<dbReference type="GO" id="GO:0016788">
    <property type="term" value="F:hydrolase activity, acting on ester bonds"/>
    <property type="evidence" value="ECO:0007669"/>
    <property type="project" value="InterPro"/>
</dbReference>
<gene>
    <name evidence="5" type="ORF">EMELA_v1c02260</name>
</gene>
<dbReference type="GO" id="GO:0003676">
    <property type="term" value="F:nucleic acid binding"/>
    <property type="evidence" value="ECO:0007669"/>
    <property type="project" value="InterPro"/>
</dbReference>
<proteinExistence type="predicted"/>
<dbReference type="RefSeq" id="WP_028124623.1">
    <property type="nucleotide sequence ID" value="NZ_CP024964.1"/>
</dbReference>
<accession>A0A2K8NVF5</accession>
<evidence type="ECO:0000256" key="1">
    <source>
        <dbReference type="ARBA" id="ARBA00001946"/>
    </source>
</evidence>
<protein>
    <recommendedName>
        <fullName evidence="4">VRR-NUC domain-containing protein</fullName>
    </recommendedName>
</protein>
<dbReference type="InterPro" id="IPR014883">
    <property type="entry name" value="VRR_NUC"/>
</dbReference>
<keyword evidence="6" id="KW-1185">Reference proteome</keyword>
<dbReference type="Gene3D" id="3.40.1350.10">
    <property type="match status" value="1"/>
</dbReference>
<keyword evidence="3" id="KW-0378">Hydrolase</keyword>
<reference evidence="5 6" key="1">
    <citation type="submission" date="2017-11" db="EMBL/GenBank/DDBJ databases">
        <title>Genome sequence of Entomoplasma melaleucae M1 (ATCC 49191).</title>
        <authorList>
            <person name="Lo W.-S."/>
            <person name="Gasparich G.E."/>
            <person name="Kuo C.-H."/>
        </authorList>
    </citation>
    <scope>NUCLEOTIDE SEQUENCE [LARGE SCALE GENOMIC DNA]</scope>
    <source>
        <strain evidence="5 6">M1</strain>
    </source>
</reference>
<evidence type="ECO:0000256" key="2">
    <source>
        <dbReference type="ARBA" id="ARBA00022722"/>
    </source>
</evidence>
<dbReference type="GO" id="GO:0004518">
    <property type="term" value="F:nuclease activity"/>
    <property type="evidence" value="ECO:0007669"/>
    <property type="project" value="UniProtKB-KW"/>
</dbReference>
<organism evidence="5 6">
    <name type="scientific">Mesoplasma melaleucae</name>
    <dbReference type="NCBI Taxonomy" id="81459"/>
    <lineage>
        <taxon>Bacteria</taxon>
        <taxon>Bacillati</taxon>
        <taxon>Mycoplasmatota</taxon>
        <taxon>Mollicutes</taxon>
        <taxon>Entomoplasmatales</taxon>
        <taxon>Entomoplasmataceae</taxon>
        <taxon>Mesoplasma</taxon>
    </lineage>
</organism>
<evidence type="ECO:0000256" key="3">
    <source>
        <dbReference type="ARBA" id="ARBA00022801"/>
    </source>
</evidence>
<dbReference type="InterPro" id="IPR011856">
    <property type="entry name" value="tRNA_endonuc-like_dom_sf"/>
</dbReference>
<name>A0A2K8NVF5_9MOLU</name>
<sequence length="142" mass="16828">MRKEEAKLQDKFIALLKKENILYIKTTGGLSYLPAGEVKRTDKGTYTGEFRPIKNKEGFADVIVFKNYEKSFKNSQTFFIEIKTDTSKLRPSQIEKFNELTNKGFDCYILRPKHWKEAKKQSKLNFLMLLDKMEYYKCFIKI</sequence>
<dbReference type="KEGG" id="eml:EMELA_v1c02260"/>
<dbReference type="Pfam" id="PF08774">
    <property type="entry name" value="VRR_NUC"/>
    <property type="match status" value="1"/>
</dbReference>
<evidence type="ECO:0000313" key="5">
    <source>
        <dbReference type="EMBL" id="ATZ17799.1"/>
    </source>
</evidence>
<evidence type="ECO:0000313" key="6">
    <source>
        <dbReference type="Proteomes" id="UP000231896"/>
    </source>
</evidence>
<dbReference type="EMBL" id="CP024964">
    <property type="protein sequence ID" value="ATZ17799.1"/>
    <property type="molecule type" value="Genomic_DNA"/>
</dbReference>
<feature type="domain" description="VRR-NUC" evidence="4">
    <location>
        <begin position="54"/>
        <end position="111"/>
    </location>
</feature>
<comment type="cofactor">
    <cofactor evidence="1">
        <name>Mg(2+)</name>
        <dbReference type="ChEBI" id="CHEBI:18420"/>
    </cofactor>
</comment>
<keyword evidence="2" id="KW-0540">Nuclease</keyword>
<dbReference type="Proteomes" id="UP000231896">
    <property type="component" value="Chromosome"/>
</dbReference>
<evidence type="ECO:0000259" key="4">
    <source>
        <dbReference type="Pfam" id="PF08774"/>
    </source>
</evidence>
<dbReference type="AlphaFoldDB" id="A0A2K8NVF5"/>